<sequence length="261" mass="28672">MAAYTAAHHQLEDPHPALSVCHGARFGPRAQSRYEWNEEVAKVRKVPRGPLYHIGGTKVNKSTQVHAEVSDHGNWSRAPTSHTPSPLVTSHAFLTTEPNLWPRPGQLRPTTPSSSERLQCATLLSSTASHPNTPNARIAPVTFDSDCPHGKLPCLFNNDRVASSYFSCALHEQESHLVVMLFPGHDHGPSFPRMPTASPFSPAKFLFLEAGAADIGIVPKRLRLPTRSNISYSHSWDGFLTGLTPAEHLRFRAPLFPGFLA</sequence>
<organism evidence="1 2">
    <name type="scientific">Glomerella acutata</name>
    <name type="common">Colletotrichum acutatum</name>
    <dbReference type="NCBI Taxonomy" id="27357"/>
    <lineage>
        <taxon>Eukaryota</taxon>
        <taxon>Fungi</taxon>
        <taxon>Dikarya</taxon>
        <taxon>Ascomycota</taxon>
        <taxon>Pezizomycotina</taxon>
        <taxon>Sordariomycetes</taxon>
        <taxon>Hypocreomycetidae</taxon>
        <taxon>Glomerellales</taxon>
        <taxon>Glomerellaceae</taxon>
        <taxon>Colletotrichum</taxon>
        <taxon>Colletotrichum acutatum species complex</taxon>
    </lineage>
</organism>
<comment type="caution">
    <text evidence="1">The sequence shown here is derived from an EMBL/GenBank/DDBJ whole genome shotgun (WGS) entry which is preliminary data.</text>
</comment>
<proteinExistence type="predicted"/>
<dbReference type="EMBL" id="JAHMHS010000012">
    <property type="protein sequence ID" value="KAK1729369.1"/>
    <property type="molecule type" value="Genomic_DNA"/>
</dbReference>
<dbReference type="AlphaFoldDB" id="A0AAD9D001"/>
<evidence type="ECO:0000313" key="1">
    <source>
        <dbReference type="EMBL" id="KAK1729369.1"/>
    </source>
</evidence>
<keyword evidence="2" id="KW-1185">Reference proteome</keyword>
<name>A0AAD9D001_GLOAC</name>
<dbReference type="GeneID" id="85394038"/>
<gene>
    <name evidence="1" type="ORF">BDZ83DRAFT_648009</name>
</gene>
<dbReference type="RefSeq" id="XP_060369424.1">
    <property type="nucleotide sequence ID" value="XM_060510139.1"/>
</dbReference>
<dbReference type="Proteomes" id="UP001244207">
    <property type="component" value="Unassembled WGS sequence"/>
</dbReference>
<accession>A0AAD9D001</accession>
<evidence type="ECO:0000313" key="2">
    <source>
        <dbReference type="Proteomes" id="UP001244207"/>
    </source>
</evidence>
<reference evidence="1" key="1">
    <citation type="submission" date="2021-12" db="EMBL/GenBank/DDBJ databases">
        <title>Comparative genomics, transcriptomics and evolutionary studies reveal genomic signatures of adaptation to plant cell wall in hemibiotrophic fungi.</title>
        <authorList>
            <consortium name="DOE Joint Genome Institute"/>
            <person name="Baroncelli R."/>
            <person name="Diaz J.F."/>
            <person name="Benocci T."/>
            <person name="Peng M."/>
            <person name="Battaglia E."/>
            <person name="Haridas S."/>
            <person name="Andreopoulos W."/>
            <person name="Labutti K."/>
            <person name="Pangilinan J."/>
            <person name="Floch G.L."/>
            <person name="Makela M.R."/>
            <person name="Henrissat B."/>
            <person name="Grigoriev I.V."/>
            <person name="Crouch J.A."/>
            <person name="De Vries R.P."/>
            <person name="Sukno S.A."/>
            <person name="Thon M.R."/>
        </authorList>
    </citation>
    <scope>NUCLEOTIDE SEQUENCE</scope>
    <source>
        <strain evidence="1">CBS 112980</strain>
    </source>
</reference>
<protein>
    <submittedName>
        <fullName evidence="1">Uncharacterized protein</fullName>
    </submittedName>
</protein>